<evidence type="ECO:0000256" key="1">
    <source>
        <dbReference type="SAM" id="MobiDB-lite"/>
    </source>
</evidence>
<evidence type="ECO:0000313" key="3">
    <source>
        <dbReference type="Proteomes" id="UP000198804"/>
    </source>
</evidence>
<evidence type="ECO:0000313" key="2">
    <source>
        <dbReference type="EMBL" id="SFK69592.1"/>
    </source>
</evidence>
<sequence>MTVLRALLLAGGLIGAGSSYLGWALTSEGGYEAGGRALKAQVGFLTMPHAERQSLRKLALMKAAGDCEWEIDEAFWSRIYHLYVGEERGVRAAVYDTLLDEQERYFRADSDQSRCRAAWARFGAEGADIRGILRSARGGTPPPPTGTVLNASAAGPDPDER</sequence>
<feature type="region of interest" description="Disordered" evidence="1">
    <location>
        <begin position="133"/>
        <end position="161"/>
    </location>
</feature>
<keyword evidence="3" id="KW-1185">Reference proteome</keyword>
<proteinExistence type="predicted"/>
<dbReference type="RefSeq" id="WP_244535318.1">
    <property type="nucleotide sequence ID" value="NZ_FOSV01000003.1"/>
</dbReference>
<reference evidence="3" key="1">
    <citation type="submission" date="2016-10" db="EMBL/GenBank/DDBJ databases">
        <authorList>
            <person name="Varghese N."/>
            <person name="Submissions S."/>
        </authorList>
    </citation>
    <scope>NUCLEOTIDE SEQUENCE [LARGE SCALE GENOMIC DNA]</scope>
    <source>
        <strain evidence="3">CGMCC 1.6474</strain>
    </source>
</reference>
<protein>
    <submittedName>
        <fullName evidence="2">Uncharacterized protein</fullName>
    </submittedName>
</protein>
<organism evidence="2 3">
    <name type="scientific">Methylorubrum salsuginis</name>
    <dbReference type="NCBI Taxonomy" id="414703"/>
    <lineage>
        <taxon>Bacteria</taxon>
        <taxon>Pseudomonadati</taxon>
        <taxon>Pseudomonadota</taxon>
        <taxon>Alphaproteobacteria</taxon>
        <taxon>Hyphomicrobiales</taxon>
        <taxon>Methylobacteriaceae</taxon>
        <taxon>Methylorubrum</taxon>
    </lineage>
</organism>
<dbReference type="STRING" id="414703.SAMN04488125_103258"/>
<dbReference type="Proteomes" id="UP000198804">
    <property type="component" value="Unassembled WGS sequence"/>
</dbReference>
<gene>
    <name evidence="2" type="ORF">SAMN04488125_103258</name>
</gene>
<dbReference type="AlphaFoldDB" id="A0A1I4BL53"/>
<dbReference type="EMBL" id="FOSV01000003">
    <property type="protein sequence ID" value="SFK69592.1"/>
    <property type="molecule type" value="Genomic_DNA"/>
</dbReference>
<name>A0A1I4BL53_9HYPH</name>
<accession>A0A1I4BL53</accession>